<accession>A0A177C7B7</accession>
<dbReference type="AlphaFoldDB" id="A0A177C7B7"/>
<reference evidence="1 2" key="1">
    <citation type="submission" date="2016-05" db="EMBL/GenBank/DDBJ databases">
        <title>Comparative analysis of secretome profiles of manganese(II)-oxidizing ascomycete fungi.</title>
        <authorList>
            <consortium name="DOE Joint Genome Institute"/>
            <person name="Zeiner C.A."/>
            <person name="Purvine S.O."/>
            <person name="Zink E.M."/>
            <person name="Wu S."/>
            <person name="Pasa-Tolic L."/>
            <person name="Chaput D.L."/>
            <person name="Haridas S."/>
            <person name="Grigoriev I.V."/>
            <person name="Santelli C.M."/>
            <person name="Hansel C.M."/>
        </authorList>
    </citation>
    <scope>NUCLEOTIDE SEQUENCE [LARGE SCALE GENOMIC DNA]</scope>
    <source>
        <strain evidence="1 2">AP3s5-JAC2a</strain>
    </source>
</reference>
<proteinExistence type="predicted"/>
<dbReference type="GeneID" id="28763815"/>
<keyword evidence="2" id="KW-1185">Reference proteome</keyword>
<dbReference type="EMBL" id="KV441555">
    <property type="protein sequence ID" value="OAG02668.1"/>
    <property type="molecule type" value="Genomic_DNA"/>
</dbReference>
<dbReference type="OrthoDB" id="10597168at2759"/>
<organism evidence="1 2">
    <name type="scientific">Paraphaeosphaeria sporulosa</name>
    <dbReference type="NCBI Taxonomy" id="1460663"/>
    <lineage>
        <taxon>Eukaryota</taxon>
        <taxon>Fungi</taxon>
        <taxon>Dikarya</taxon>
        <taxon>Ascomycota</taxon>
        <taxon>Pezizomycotina</taxon>
        <taxon>Dothideomycetes</taxon>
        <taxon>Pleosporomycetidae</taxon>
        <taxon>Pleosporales</taxon>
        <taxon>Massarineae</taxon>
        <taxon>Didymosphaeriaceae</taxon>
        <taxon>Paraphaeosphaeria</taxon>
    </lineage>
</organism>
<dbReference type="RefSeq" id="XP_018033033.1">
    <property type="nucleotide sequence ID" value="XM_018180329.1"/>
</dbReference>
<gene>
    <name evidence="1" type="ORF">CC84DRAFT_1178279</name>
</gene>
<dbReference type="InParanoid" id="A0A177C7B7"/>
<evidence type="ECO:0000313" key="2">
    <source>
        <dbReference type="Proteomes" id="UP000077069"/>
    </source>
</evidence>
<protein>
    <submittedName>
        <fullName evidence="1">Uncharacterized protein</fullName>
    </submittedName>
</protein>
<name>A0A177C7B7_9PLEO</name>
<evidence type="ECO:0000313" key="1">
    <source>
        <dbReference type="EMBL" id="OAG02668.1"/>
    </source>
</evidence>
<sequence length="201" mass="22066">MRPGPPSGVLAAEAMSVDTAGSAGQDCANAEVVRLMHDDSTEASGRTSDAPDKCAHCSQPCGETIMRPPRGYAMVTQKRSPTTCFSMAVLQSVFWPPESQSASSVRYRIRLRLVQIECSTNNYLIRSQFLASQEPCLVHVHFFRGPVRALQMPSFPHSRPAGFPLRESHVPVNECVKLMSELCCNGGTVYERAIHVADRSR</sequence>
<dbReference type="Proteomes" id="UP000077069">
    <property type="component" value="Unassembled WGS sequence"/>
</dbReference>